<feature type="transmembrane region" description="Helical" evidence="3">
    <location>
        <begin position="12"/>
        <end position="30"/>
    </location>
</feature>
<comment type="similarity">
    <text evidence="1 2">Belongs to the glutamate synthase family.</text>
</comment>
<dbReference type="STRING" id="1938817.SAMN06296008_101261"/>
<organism evidence="5 6">
    <name type="scientific">Polynucleobacter kasalickyi</name>
    <dbReference type="NCBI Taxonomy" id="1938817"/>
    <lineage>
        <taxon>Bacteria</taxon>
        <taxon>Pseudomonadati</taxon>
        <taxon>Pseudomonadota</taxon>
        <taxon>Betaproteobacteria</taxon>
        <taxon>Burkholderiales</taxon>
        <taxon>Burkholderiaceae</taxon>
        <taxon>Polynucleobacter</taxon>
    </lineage>
</organism>
<keyword evidence="3" id="KW-0472">Membrane</keyword>
<dbReference type="SUPFAM" id="SSF51395">
    <property type="entry name" value="FMN-linked oxidoreductases"/>
    <property type="match status" value="1"/>
</dbReference>
<dbReference type="InterPro" id="IPR002932">
    <property type="entry name" value="Glu_synthdom"/>
</dbReference>
<dbReference type="GO" id="GO:0015930">
    <property type="term" value="F:glutamate synthase activity"/>
    <property type="evidence" value="ECO:0007669"/>
    <property type="project" value="InterPro"/>
</dbReference>
<dbReference type="PIRSF" id="PIRSF006429">
    <property type="entry name" value="GOGAT_lg_2"/>
    <property type="match status" value="1"/>
</dbReference>
<protein>
    <submittedName>
        <fullName evidence="5">Glutamate synthase (NADPH) large subunit</fullName>
    </submittedName>
</protein>
<evidence type="ECO:0000256" key="3">
    <source>
        <dbReference type="SAM" id="Phobius"/>
    </source>
</evidence>
<dbReference type="PANTHER" id="PTHR43819">
    <property type="entry name" value="ARCHAEAL-TYPE GLUTAMATE SYNTHASE [NADPH]"/>
    <property type="match status" value="1"/>
</dbReference>
<proteinExistence type="inferred from homology"/>
<dbReference type="OrthoDB" id="9795032at2"/>
<evidence type="ECO:0000256" key="1">
    <source>
        <dbReference type="ARBA" id="ARBA00009716"/>
    </source>
</evidence>
<evidence type="ECO:0000313" key="5">
    <source>
        <dbReference type="EMBL" id="SMC30742.1"/>
    </source>
</evidence>
<accession>A0A1W1Y3K8</accession>
<reference evidence="5 6" key="1">
    <citation type="submission" date="2017-04" db="EMBL/GenBank/DDBJ databases">
        <authorList>
            <person name="Afonso C.L."/>
            <person name="Miller P.J."/>
            <person name="Scott M.A."/>
            <person name="Spackman E."/>
            <person name="Goraichik I."/>
            <person name="Dimitrov K.M."/>
            <person name="Suarez D.L."/>
            <person name="Swayne D.E."/>
        </authorList>
    </citation>
    <scope>NUCLEOTIDE SEQUENCE [LARGE SCALE GENOMIC DNA]</scope>
    <source>
        <strain evidence="5 6">VK13</strain>
    </source>
</reference>
<dbReference type="RefSeq" id="WP_084282050.1">
    <property type="nucleotide sequence ID" value="NZ_FWXJ01000001.1"/>
</dbReference>
<keyword evidence="3" id="KW-0812">Transmembrane</keyword>
<keyword evidence="6" id="KW-1185">Reference proteome</keyword>
<gene>
    <name evidence="5" type="ORF">SAMN06296008_101261</name>
</gene>
<dbReference type="Pfam" id="PF01645">
    <property type="entry name" value="Glu_synthase"/>
    <property type="match status" value="1"/>
</dbReference>
<dbReference type="Gene3D" id="3.20.20.70">
    <property type="entry name" value="Aldolase class I"/>
    <property type="match status" value="1"/>
</dbReference>
<evidence type="ECO:0000256" key="2">
    <source>
        <dbReference type="PIRNR" id="PIRNR006429"/>
    </source>
</evidence>
<dbReference type="InterPro" id="IPR013785">
    <property type="entry name" value="Aldolase_TIM"/>
</dbReference>
<dbReference type="InterPro" id="IPR024188">
    <property type="entry name" value="GltB"/>
</dbReference>
<name>A0A1W1Y3K8_9BURK</name>
<dbReference type="GO" id="GO:0006537">
    <property type="term" value="P:glutamate biosynthetic process"/>
    <property type="evidence" value="ECO:0007669"/>
    <property type="project" value="InterPro"/>
</dbReference>
<dbReference type="EMBL" id="FWXJ01000001">
    <property type="protein sequence ID" value="SMC30742.1"/>
    <property type="molecule type" value="Genomic_DNA"/>
</dbReference>
<evidence type="ECO:0000313" key="6">
    <source>
        <dbReference type="Proteomes" id="UP000192708"/>
    </source>
</evidence>
<dbReference type="AlphaFoldDB" id="A0A1W1Y3K8"/>
<feature type="transmembrane region" description="Helical" evidence="3">
    <location>
        <begin position="36"/>
        <end position="55"/>
    </location>
</feature>
<dbReference type="PIRSF" id="PIRSF500060">
    <property type="entry name" value="UCP500060"/>
    <property type="match status" value="1"/>
</dbReference>
<sequence length="542" mass="59251">MLAKLRAYSRYTPWWLCILSALLIVSRLSLEASLPTWLFAVFFIWMSFLGLSDVLQKNHAILRNYPVSGHLRFLFETFRPEIRQYLLESDTEKLPFSRNERALVYQRAKGASDKRPLGTIEDVYKSGAEWLAHTANPTGHIAPNALRTLVGGKDCTQPYAISVFNVSAMSFGALSANAIMALNKGAQMGGFAHDTGEGSVSAYHRKHGGDLIWELGSGYFGCRTAEGTFDRDLFAKVANDPQIKMIEIKMSQGAKPGHGGVLPAAKITPEIAITRGIPLGQDCVSPAAHSAFRNPLELMYFIAELRQLSNGKPIGFKLCIGKLREWFALVKAMMETGITPDFIVIDGSEGGTGAAPVEFVDHVGTPMRDGLRLVHATLVGAGLRSEIKLGASGKIISAFDITRACAIGADWCNSARGFMFAVGCIQSRTCHTDLCPTGVATQDAMRQKALDPEDKAHRVFHYHQNTLIALGELLSAAGYQHPSELSAESVIRRTESGKAAPLSHSLLALEEGELLSQEADLHLDRHFAGLGKYWLEADIHQW</sequence>
<feature type="domain" description="Glutamate synthase" evidence="4">
    <location>
        <begin position="162"/>
        <end position="479"/>
    </location>
</feature>
<dbReference type="Proteomes" id="UP000192708">
    <property type="component" value="Unassembled WGS sequence"/>
</dbReference>
<keyword evidence="3" id="KW-1133">Transmembrane helix</keyword>
<dbReference type="InterPro" id="IPR027283">
    <property type="entry name" value="YerD"/>
</dbReference>
<dbReference type="CDD" id="cd02808">
    <property type="entry name" value="GltS_FMN"/>
    <property type="match status" value="1"/>
</dbReference>
<evidence type="ECO:0000259" key="4">
    <source>
        <dbReference type="Pfam" id="PF01645"/>
    </source>
</evidence>
<dbReference type="PANTHER" id="PTHR43819:SF1">
    <property type="entry name" value="ARCHAEAL-TYPE GLUTAMATE SYNTHASE [NADPH]"/>
    <property type="match status" value="1"/>
</dbReference>